<gene>
    <name evidence="2" type="ORF">PVAP13_8NG298200</name>
</gene>
<evidence type="ECO:0008006" key="4">
    <source>
        <dbReference type="Google" id="ProtNLM"/>
    </source>
</evidence>
<feature type="chain" id="PRO_5035946257" description="Secreted protein" evidence="1">
    <location>
        <begin position="17"/>
        <end position="114"/>
    </location>
</feature>
<proteinExistence type="predicted"/>
<feature type="signal peptide" evidence="1">
    <location>
        <begin position="1"/>
        <end position="16"/>
    </location>
</feature>
<dbReference type="EMBL" id="CM029052">
    <property type="protein sequence ID" value="KAG2559467.1"/>
    <property type="molecule type" value="Genomic_DNA"/>
</dbReference>
<keyword evidence="3" id="KW-1185">Reference proteome</keyword>
<evidence type="ECO:0000256" key="1">
    <source>
        <dbReference type="SAM" id="SignalP"/>
    </source>
</evidence>
<sequence>MHIYIHISILSSLLAACLLCLCTTLCKLMSVVNLVITMPVVRSSARRTHYIRCQISCRSGRVLQDAVQFLYVVSLYYYCMMHHACWIIHAIELPMNSGASKHIIRSFSAPLAGS</sequence>
<organism evidence="2 3">
    <name type="scientific">Panicum virgatum</name>
    <name type="common">Blackwell switchgrass</name>
    <dbReference type="NCBI Taxonomy" id="38727"/>
    <lineage>
        <taxon>Eukaryota</taxon>
        <taxon>Viridiplantae</taxon>
        <taxon>Streptophyta</taxon>
        <taxon>Embryophyta</taxon>
        <taxon>Tracheophyta</taxon>
        <taxon>Spermatophyta</taxon>
        <taxon>Magnoliopsida</taxon>
        <taxon>Liliopsida</taxon>
        <taxon>Poales</taxon>
        <taxon>Poaceae</taxon>
        <taxon>PACMAD clade</taxon>
        <taxon>Panicoideae</taxon>
        <taxon>Panicodae</taxon>
        <taxon>Paniceae</taxon>
        <taxon>Panicinae</taxon>
        <taxon>Panicum</taxon>
        <taxon>Panicum sect. Hiantes</taxon>
    </lineage>
</organism>
<reference evidence="2" key="1">
    <citation type="submission" date="2020-05" db="EMBL/GenBank/DDBJ databases">
        <title>WGS assembly of Panicum virgatum.</title>
        <authorList>
            <person name="Lovell J.T."/>
            <person name="Jenkins J."/>
            <person name="Shu S."/>
            <person name="Juenger T.E."/>
            <person name="Schmutz J."/>
        </authorList>
    </citation>
    <scope>NUCLEOTIDE SEQUENCE</scope>
    <source>
        <strain evidence="2">AP13</strain>
    </source>
</reference>
<protein>
    <recommendedName>
        <fullName evidence="4">Secreted protein</fullName>
    </recommendedName>
</protein>
<evidence type="ECO:0000313" key="3">
    <source>
        <dbReference type="Proteomes" id="UP000823388"/>
    </source>
</evidence>
<dbReference type="AlphaFoldDB" id="A0A8T0PB33"/>
<keyword evidence="1" id="KW-0732">Signal</keyword>
<name>A0A8T0PB33_PANVG</name>
<evidence type="ECO:0000313" key="2">
    <source>
        <dbReference type="EMBL" id="KAG2559467.1"/>
    </source>
</evidence>
<dbReference type="Proteomes" id="UP000823388">
    <property type="component" value="Chromosome 8N"/>
</dbReference>
<comment type="caution">
    <text evidence="2">The sequence shown here is derived from an EMBL/GenBank/DDBJ whole genome shotgun (WGS) entry which is preliminary data.</text>
</comment>
<accession>A0A8T0PB33</accession>